<evidence type="ECO:0000259" key="2">
    <source>
        <dbReference type="Pfam" id="PF11495"/>
    </source>
</evidence>
<dbReference type="InterPro" id="IPR036388">
    <property type="entry name" value="WH-like_DNA-bd_sf"/>
</dbReference>
<dbReference type="InterPro" id="IPR021586">
    <property type="entry name" value="Tscrpt_reg_TrmB_C"/>
</dbReference>
<dbReference type="Proteomes" id="UP000824007">
    <property type="component" value="Unassembled WGS sequence"/>
</dbReference>
<dbReference type="AlphaFoldDB" id="A0A9D2C715"/>
<feature type="domain" description="Transcription regulator TrmB C-terminal" evidence="2">
    <location>
        <begin position="111"/>
        <end position="190"/>
    </location>
</feature>
<evidence type="ECO:0000259" key="1">
    <source>
        <dbReference type="Pfam" id="PF01978"/>
    </source>
</evidence>
<dbReference type="Gene3D" id="1.10.10.10">
    <property type="entry name" value="Winged helix-like DNA-binding domain superfamily/Winged helix DNA-binding domain"/>
    <property type="match status" value="1"/>
</dbReference>
<proteinExistence type="predicted"/>
<dbReference type="PANTHER" id="PTHR34293:SF1">
    <property type="entry name" value="HTH-TYPE TRANSCRIPTIONAL REGULATOR TRMBL2"/>
    <property type="match status" value="1"/>
</dbReference>
<protein>
    <submittedName>
        <fullName evidence="3">TrmB family transcriptional regulator</fullName>
    </submittedName>
</protein>
<organism evidence="3 4">
    <name type="scientific">Candidatus Eisenbergiella pullistercoris</name>
    <dbReference type="NCBI Taxonomy" id="2838555"/>
    <lineage>
        <taxon>Bacteria</taxon>
        <taxon>Bacillati</taxon>
        <taxon>Bacillota</taxon>
        <taxon>Clostridia</taxon>
        <taxon>Lachnospirales</taxon>
        <taxon>Lachnospiraceae</taxon>
        <taxon>Eisenbergiella</taxon>
    </lineage>
</organism>
<evidence type="ECO:0000313" key="3">
    <source>
        <dbReference type="EMBL" id="HIY60444.1"/>
    </source>
</evidence>
<reference evidence="3" key="2">
    <citation type="submission" date="2021-04" db="EMBL/GenBank/DDBJ databases">
        <authorList>
            <person name="Gilroy R."/>
        </authorList>
    </citation>
    <scope>NUCLEOTIDE SEQUENCE</scope>
    <source>
        <strain evidence="3">ChiSxjej3B15-24422</strain>
    </source>
</reference>
<dbReference type="SUPFAM" id="SSF46785">
    <property type="entry name" value="Winged helix' DNA-binding domain"/>
    <property type="match status" value="1"/>
</dbReference>
<evidence type="ECO:0000313" key="4">
    <source>
        <dbReference type="Proteomes" id="UP000824007"/>
    </source>
</evidence>
<dbReference type="CDD" id="cd09124">
    <property type="entry name" value="PLDc_like_TrmB_middle"/>
    <property type="match status" value="1"/>
</dbReference>
<dbReference type="InterPro" id="IPR036390">
    <property type="entry name" value="WH_DNA-bd_sf"/>
</dbReference>
<sequence>MDDMVIAEKLQAFGLTRQEAAIYLCLCRNGTLTGYEAAKLTGISRSNVYNALAGLTEKGAAYLMEGSASRYTPVPVGELCDDKLRAMREAKVWLEQNVPRAIQPEDGYITILGEQQILDRMHHMLESAEKRVYLAASRERIEAFAPELTALLTRRIKVVLLSDRMTEGLKGAAFYRTEGKEDQVRLITDSRYVLTGELTGSRQDICLYSGQRVFVDTLKEAMRNEIKLIELAGKKKKTKGEV</sequence>
<dbReference type="Pfam" id="PF11495">
    <property type="entry name" value="Regulator_TrmB"/>
    <property type="match status" value="1"/>
</dbReference>
<dbReference type="InterPro" id="IPR051797">
    <property type="entry name" value="TrmB-like"/>
</dbReference>
<accession>A0A9D2C715</accession>
<dbReference type="EMBL" id="DXDD01000091">
    <property type="protein sequence ID" value="HIY60444.1"/>
    <property type="molecule type" value="Genomic_DNA"/>
</dbReference>
<dbReference type="Pfam" id="PF01978">
    <property type="entry name" value="TrmB"/>
    <property type="match status" value="1"/>
</dbReference>
<gene>
    <name evidence="3" type="ORF">H9831_07180</name>
</gene>
<comment type="caution">
    <text evidence="3">The sequence shown here is derived from an EMBL/GenBank/DDBJ whole genome shotgun (WGS) entry which is preliminary data.</text>
</comment>
<dbReference type="InterPro" id="IPR002831">
    <property type="entry name" value="Tscrpt_reg_TrmB_N"/>
</dbReference>
<reference evidence="3" key="1">
    <citation type="journal article" date="2021" name="PeerJ">
        <title>Extensive microbial diversity within the chicken gut microbiome revealed by metagenomics and culture.</title>
        <authorList>
            <person name="Gilroy R."/>
            <person name="Ravi A."/>
            <person name="Getino M."/>
            <person name="Pursley I."/>
            <person name="Horton D.L."/>
            <person name="Alikhan N.F."/>
            <person name="Baker D."/>
            <person name="Gharbi K."/>
            <person name="Hall N."/>
            <person name="Watson M."/>
            <person name="Adriaenssens E.M."/>
            <person name="Foster-Nyarko E."/>
            <person name="Jarju S."/>
            <person name="Secka A."/>
            <person name="Antonio M."/>
            <person name="Oren A."/>
            <person name="Chaudhuri R.R."/>
            <person name="La Ragione R."/>
            <person name="Hildebrand F."/>
            <person name="Pallen M.J."/>
        </authorList>
    </citation>
    <scope>NUCLEOTIDE SEQUENCE</scope>
    <source>
        <strain evidence="3">ChiSxjej3B15-24422</strain>
    </source>
</reference>
<feature type="domain" description="Transcription regulator TrmB N-terminal" evidence="1">
    <location>
        <begin position="10"/>
        <end position="76"/>
    </location>
</feature>
<dbReference type="PANTHER" id="PTHR34293">
    <property type="entry name" value="HTH-TYPE TRANSCRIPTIONAL REGULATOR TRMBL2"/>
    <property type="match status" value="1"/>
</dbReference>
<name>A0A9D2C715_9FIRM</name>